<evidence type="ECO:0000313" key="3">
    <source>
        <dbReference type="Proteomes" id="UP000822688"/>
    </source>
</evidence>
<organism evidence="2 3">
    <name type="scientific">Ceratodon purpureus</name>
    <name type="common">Fire moss</name>
    <name type="synonym">Dicranum purpureum</name>
    <dbReference type="NCBI Taxonomy" id="3225"/>
    <lineage>
        <taxon>Eukaryota</taxon>
        <taxon>Viridiplantae</taxon>
        <taxon>Streptophyta</taxon>
        <taxon>Embryophyta</taxon>
        <taxon>Bryophyta</taxon>
        <taxon>Bryophytina</taxon>
        <taxon>Bryopsida</taxon>
        <taxon>Dicranidae</taxon>
        <taxon>Pseudoditrichales</taxon>
        <taxon>Ditrichaceae</taxon>
        <taxon>Ceratodon</taxon>
    </lineage>
</organism>
<sequence>MFHLAEVLRLQGKTSDAEYLIRDSLRILEEGGVGHSQQALRRMSRLAELLVHSGKLQEAENLQRKILHILELSQGPESLSTITAADNLATTLQALRKLDEAEELFLRCLRVRQKALSSTHIQVGSTLFKLGVVTTQQADNMVSDKSGTLEQAKTAYGMAEDMLRQAIRIAEQRWEEALGGVAAADRAASAMLGNEASLGAKALNTLVPPLLALVRALNALSVVVMHQADLADSPVGADEATREAERILRHCLTLLDKPPGIAQELIEVPELQREHVSCLHHLAALLVRNKAKGANESQKSSEEQASRLLSRAENIEATLTTRRRSKGEQ</sequence>
<proteinExistence type="predicted"/>
<dbReference type="Pfam" id="PF13424">
    <property type="entry name" value="TPR_12"/>
    <property type="match status" value="1"/>
</dbReference>
<feature type="region of interest" description="Disordered" evidence="1">
    <location>
        <begin position="293"/>
        <end position="329"/>
    </location>
</feature>
<dbReference type="SUPFAM" id="SSF48452">
    <property type="entry name" value="TPR-like"/>
    <property type="match status" value="1"/>
</dbReference>
<dbReference type="Gene3D" id="1.25.40.10">
    <property type="entry name" value="Tetratricopeptide repeat domain"/>
    <property type="match status" value="1"/>
</dbReference>
<dbReference type="PANTHER" id="PTHR47689:SF2">
    <property type="entry name" value="TETRATRICOPEPTIDE REPEAT (TPR)-LIKE SUPERFAMILY PROTEIN"/>
    <property type="match status" value="1"/>
</dbReference>
<evidence type="ECO:0000256" key="1">
    <source>
        <dbReference type="SAM" id="MobiDB-lite"/>
    </source>
</evidence>
<accession>A0A8T0H1Q0</accession>
<protein>
    <recommendedName>
        <fullName evidence="4">Kinesin light chain</fullName>
    </recommendedName>
</protein>
<evidence type="ECO:0008006" key="4">
    <source>
        <dbReference type="Google" id="ProtNLM"/>
    </source>
</evidence>
<dbReference type="Proteomes" id="UP000822688">
    <property type="component" value="Chromosome 8"/>
</dbReference>
<gene>
    <name evidence="2" type="ORF">KC19_8G098700</name>
</gene>
<dbReference type="PANTHER" id="PTHR47689">
    <property type="entry name" value="TETRATRICOPEPTIDE REPEAT (TPR)-LIKE SUPERFAMILY PROTEIN"/>
    <property type="match status" value="1"/>
</dbReference>
<reference evidence="2" key="1">
    <citation type="submission" date="2020-06" db="EMBL/GenBank/DDBJ databases">
        <title>WGS assembly of Ceratodon purpureus strain R40.</title>
        <authorList>
            <person name="Carey S.B."/>
            <person name="Jenkins J."/>
            <person name="Shu S."/>
            <person name="Lovell J.T."/>
            <person name="Sreedasyam A."/>
            <person name="Maumus F."/>
            <person name="Tiley G.P."/>
            <person name="Fernandez-Pozo N."/>
            <person name="Barry K."/>
            <person name="Chen C."/>
            <person name="Wang M."/>
            <person name="Lipzen A."/>
            <person name="Daum C."/>
            <person name="Saski C.A."/>
            <person name="Payton A.C."/>
            <person name="Mcbreen J.C."/>
            <person name="Conrad R.E."/>
            <person name="Kollar L.M."/>
            <person name="Olsson S."/>
            <person name="Huttunen S."/>
            <person name="Landis J.B."/>
            <person name="Wickett N.J."/>
            <person name="Johnson M.G."/>
            <person name="Rensing S.A."/>
            <person name="Grimwood J."/>
            <person name="Schmutz J."/>
            <person name="Mcdaniel S.F."/>
        </authorList>
    </citation>
    <scope>NUCLEOTIDE SEQUENCE</scope>
    <source>
        <strain evidence="2">R40</strain>
    </source>
</reference>
<dbReference type="InterPro" id="IPR011990">
    <property type="entry name" value="TPR-like_helical_dom_sf"/>
</dbReference>
<comment type="caution">
    <text evidence="2">The sequence shown here is derived from an EMBL/GenBank/DDBJ whole genome shotgun (WGS) entry which is preliminary data.</text>
</comment>
<dbReference type="EMBL" id="CM026429">
    <property type="protein sequence ID" value="KAG0564284.1"/>
    <property type="molecule type" value="Genomic_DNA"/>
</dbReference>
<evidence type="ECO:0000313" key="2">
    <source>
        <dbReference type="EMBL" id="KAG0564284.1"/>
    </source>
</evidence>
<name>A0A8T0H1Q0_CERPU</name>
<dbReference type="AlphaFoldDB" id="A0A8T0H1Q0"/>
<keyword evidence="3" id="KW-1185">Reference proteome</keyword>